<dbReference type="InterPro" id="IPR000801">
    <property type="entry name" value="Esterase-like"/>
</dbReference>
<evidence type="ECO:0000313" key="9">
    <source>
        <dbReference type="Proteomes" id="UP000245609"/>
    </source>
</evidence>
<dbReference type="GO" id="GO:0005829">
    <property type="term" value="C:cytosol"/>
    <property type="evidence" value="ECO:0007669"/>
    <property type="project" value="TreeGrafter"/>
</dbReference>
<feature type="active site" description="Charge relay system" evidence="6">
    <location>
        <position position="266"/>
    </location>
</feature>
<dbReference type="OrthoDB" id="420518at2759"/>
<dbReference type="InterPro" id="IPR014186">
    <property type="entry name" value="S-formylglutathione_hydrol"/>
</dbReference>
<evidence type="ECO:0000256" key="4">
    <source>
        <dbReference type="ARBA" id="ARBA00022487"/>
    </source>
</evidence>
<dbReference type="NCBIfam" id="TIGR02821">
    <property type="entry name" value="fghA_ester_D"/>
    <property type="match status" value="1"/>
</dbReference>
<dbReference type="SUPFAM" id="SSF53474">
    <property type="entry name" value="alpha/beta-Hydrolases"/>
    <property type="match status" value="1"/>
</dbReference>
<comment type="catalytic activity">
    <reaction evidence="7">
        <text>S-formylglutathione + H2O = formate + glutathione + H(+)</text>
        <dbReference type="Rhea" id="RHEA:14961"/>
        <dbReference type="ChEBI" id="CHEBI:15377"/>
        <dbReference type="ChEBI" id="CHEBI:15378"/>
        <dbReference type="ChEBI" id="CHEBI:15740"/>
        <dbReference type="ChEBI" id="CHEBI:57688"/>
        <dbReference type="ChEBI" id="CHEBI:57925"/>
        <dbReference type="EC" id="3.1.2.12"/>
    </reaction>
</comment>
<dbReference type="Pfam" id="PF00756">
    <property type="entry name" value="Esterase"/>
    <property type="match status" value="1"/>
</dbReference>
<dbReference type="Proteomes" id="UP000245609">
    <property type="component" value="Unassembled WGS sequence"/>
</dbReference>
<evidence type="ECO:0000256" key="2">
    <source>
        <dbReference type="ARBA" id="ARBA00012479"/>
    </source>
</evidence>
<feature type="active site" description="Charge relay system" evidence="6">
    <location>
        <position position="156"/>
    </location>
</feature>
<keyword evidence="5 7" id="KW-0378">Hydrolase</keyword>
<sequence>MSESIDLSLIQSNKCFGGTVYKYEHYSPSLKCRMRFNIFLPPNAPLDSTTKVPVLYFLSGLTCNEDNMITKAGAQRLLSEQGIALVTPDTSPRNTGIPGEDDIWSIGSGAGFYVDATTDKWKEHYQMYTYIVSELPELICSNFPINKEKSSVFGHSMGGHGAIMIALRNPGIVSAFAPICHPSECPVGTSAFEEYLGPNKSNWLDYDPTELASNYQSEHVNILIDQGSDDAFLKEGNLLPDHFVAAVENSKNYITLETHIQPGYDHSYWFVQTFINDHIDFHAKFLKS</sequence>
<dbReference type="InterPro" id="IPR029058">
    <property type="entry name" value="AB_hydrolase_fold"/>
</dbReference>
<comment type="subcellular location">
    <subcellularLocation>
        <location evidence="7">Cytoplasm</location>
    </subcellularLocation>
</comment>
<accession>A0A2T9Z749</accession>
<evidence type="ECO:0000313" key="8">
    <source>
        <dbReference type="EMBL" id="PVV00372.1"/>
    </source>
</evidence>
<keyword evidence="9" id="KW-1185">Reference proteome</keyword>
<dbReference type="EC" id="3.1.2.12" evidence="2 7"/>
<evidence type="ECO:0000256" key="1">
    <source>
        <dbReference type="ARBA" id="ARBA00005622"/>
    </source>
</evidence>
<organism evidence="8 9">
    <name type="scientific">Smittium megazygosporum</name>
    <dbReference type="NCBI Taxonomy" id="133381"/>
    <lineage>
        <taxon>Eukaryota</taxon>
        <taxon>Fungi</taxon>
        <taxon>Fungi incertae sedis</taxon>
        <taxon>Zoopagomycota</taxon>
        <taxon>Kickxellomycotina</taxon>
        <taxon>Harpellomycetes</taxon>
        <taxon>Harpellales</taxon>
        <taxon>Legeriomycetaceae</taxon>
        <taxon>Smittium</taxon>
    </lineage>
</organism>
<comment type="similarity">
    <text evidence="1 7">Belongs to the esterase D family.</text>
</comment>
<comment type="caution">
    <text evidence="8">The sequence shown here is derived from an EMBL/GenBank/DDBJ whole genome shotgun (WGS) entry which is preliminary data.</text>
</comment>
<dbReference type="GO" id="GO:0018738">
    <property type="term" value="F:S-formylglutathione hydrolase activity"/>
    <property type="evidence" value="ECO:0007669"/>
    <property type="project" value="UniProtKB-EC"/>
</dbReference>
<evidence type="ECO:0000256" key="3">
    <source>
        <dbReference type="ARBA" id="ARBA00016774"/>
    </source>
</evidence>
<dbReference type="PANTHER" id="PTHR10061">
    <property type="entry name" value="S-FORMYLGLUTATHIONE HYDROLASE"/>
    <property type="match status" value="1"/>
</dbReference>
<dbReference type="STRING" id="133381.A0A2T9Z749"/>
<dbReference type="EMBL" id="MBFS01002058">
    <property type="protein sequence ID" value="PVV00372.1"/>
    <property type="molecule type" value="Genomic_DNA"/>
</dbReference>
<comment type="function">
    <text evidence="7">Serine hydrolase involved in the detoxification of formaldehyde.</text>
</comment>
<dbReference type="PANTHER" id="PTHR10061:SF0">
    <property type="entry name" value="S-FORMYLGLUTATHIONE HYDROLASE"/>
    <property type="match status" value="1"/>
</dbReference>
<keyword evidence="4 7" id="KW-0719">Serine esterase</keyword>
<dbReference type="GO" id="GO:0046294">
    <property type="term" value="P:formaldehyde catabolic process"/>
    <property type="evidence" value="ECO:0007669"/>
    <property type="project" value="InterPro"/>
</dbReference>
<evidence type="ECO:0000256" key="7">
    <source>
        <dbReference type="RuleBase" id="RU363068"/>
    </source>
</evidence>
<protein>
    <recommendedName>
        <fullName evidence="3 7">S-formylglutathione hydrolase</fullName>
        <ecNumber evidence="2 7">3.1.2.12</ecNumber>
    </recommendedName>
</protein>
<gene>
    <name evidence="8" type="ORF">BB560_005252</name>
</gene>
<feature type="active site" description="Charge relay system" evidence="6">
    <location>
        <position position="230"/>
    </location>
</feature>
<dbReference type="FunFam" id="3.40.50.1820:FF:000002">
    <property type="entry name" value="S-formylglutathione hydrolase"/>
    <property type="match status" value="1"/>
</dbReference>
<reference evidence="8 9" key="1">
    <citation type="journal article" date="2018" name="MBio">
        <title>Comparative Genomics Reveals the Core Gene Toolbox for the Fungus-Insect Symbiosis.</title>
        <authorList>
            <person name="Wang Y."/>
            <person name="Stata M."/>
            <person name="Wang W."/>
            <person name="Stajich J.E."/>
            <person name="White M.M."/>
            <person name="Moncalvo J.M."/>
        </authorList>
    </citation>
    <scope>NUCLEOTIDE SEQUENCE [LARGE SCALE GENOMIC DNA]</scope>
    <source>
        <strain evidence="8 9">SC-DP-2</strain>
    </source>
</reference>
<evidence type="ECO:0000256" key="6">
    <source>
        <dbReference type="PIRSR" id="PIRSR614186-1"/>
    </source>
</evidence>
<evidence type="ECO:0000256" key="5">
    <source>
        <dbReference type="ARBA" id="ARBA00022801"/>
    </source>
</evidence>
<keyword evidence="7" id="KW-0963">Cytoplasm</keyword>
<dbReference type="GO" id="GO:0052689">
    <property type="term" value="F:carboxylic ester hydrolase activity"/>
    <property type="evidence" value="ECO:0007669"/>
    <property type="project" value="UniProtKB-KW"/>
</dbReference>
<dbReference type="Gene3D" id="3.40.50.1820">
    <property type="entry name" value="alpha/beta hydrolase"/>
    <property type="match status" value="1"/>
</dbReference>
<dbReference type="AlphaFoldDB" id="A0A2T9Z749"/>
<proteinExistence type="inferred from homology"/>
<name>A0A2T9Z749_9FUNG</name>